<keyword evidence="1" id="KW-0853">WD repeat</keyword>
<organism evidence="2 3">
    <name type="scientific">Mortierella polycephala</name>
    <dbReference type="NCBI Taxonomy" id="41804"/>
    <lineage>
        <taxon>Eukaryota</taxon>
        <taxon>Fungi</taxon>
        <taxon>Fungi incertae sedis</taxon>
        <taxon>Mucoromycota</taxon>
        <taxon>Mortierellomycotina</taxon>
        <taxon>Mortierellomycetes</taxon>
        <taxon>Mortierellales</taxon>
        <taxon>Mortierellaceae</taxon>
        <taxon>Mortierella</taxon>
    </lineage>
</organism>
<dbReference type="SUPFAM" id="SSF50978">
    <property type="entry name" value="WD40 repeat-like"/>
    <property type="match status" value="1"/>
</dbReference>
<dbReference type="SMART" id="SM00320">
    <property type="entry name" value="WD40"/>
    <property type="match status" value="1"/>
</dbReference>
<dbReference type="Proteomes" id="UP000726737">
    <property type="component" value="Unassembled WGS sequence"/>
</dbReference>
<dbReference type="PANTHER" id="PTHR43991">
    <property type="entry name" value="WD REPEAT PROTEIN (AFU_ORTHOLOGUE AFUA_8G05640)-RELATED"/>
    <property type="match status" value="1"/>
</dbReference>
<evidence type="ECO:0000313" key="2">
    <source>
        <dbReference type="EMBL" id="KAG0267494.1"/>
    </source>
</evidence>
<keyword evidence="3" id="KW-1185">Reference proteome</keyword>
<sequence length="418" mass="48009">MSMSNIFNSEGTILPDLGTLCNELIEAIVVEDFEHIFPQGIRWRGGSMGRESYRSYRNSNELRHNYYRNDPAIKENRSTLDYRDNEYFRFRYTDTSRHCSYRHPQLRNLVFATSKNDVYYLYDNSVMHWSPQLQTSTTILGQPLKGPRSRMPLRTMTMAAMEEFLLVGGEDGSFTFMNLQTYQNPVYDAFTDQGYSEVNGIEMSYSRTGAPHAYFSMNDLRIRCMDLRTLQEYATFETDWFANYTSQSPDGHMIGIVGDNREGQVMSVNSREKIATLKGHQRFSFSVAWSPDSRMIATGSDDMSTCIYDTRKMSDPVHILSRDICTSVRALRYSSCGRYLVMSEERDFVHIVDTATDYSKAQKFDFIGDVSGISLTPDGDGLFVGVAGVEASSLLEFERLQPRHGALNECDYWKDIYL</sequence>
<evidence type="ECO:0000313" key="3">
    <source>
        <dbReference type="Proteomes" id="UP000726737"/>
    </source>
</evidence>
<dbReference type="AlphaFoldDB" id="A0A9P6QHU8"/>
<dbReference type="EMBL" id="JAAAJA010000003">
    <property type="protein sequence ID" value="KAG0267494.1"/>
    <property type="molecule type" value="Genomic_DNA"/>
</dbReference>
<proteinExistence type="predicted"/>
<accession>A0A9P6QHU8</accession>
<dbReference type="Gene3D" id="2.130.10.10">
    <property type="entry name" value="YVTN repeat-like/Quinoprotein amine dehydrogenase"/>
    <property type="match status" value="1"/>
</dbReference>
<name>A0A9P6QHU8_9FUNG</name>
<evidence type="ECO:0008006" key="4">
    <source>
        <dbReference type="Google" id="ProtNLM"/>
    </source>
</evidence>
<comment type="caution">
    <text evidence="2">The sequence shown here is derived from an EMBL/GenBank/DDBJ whole genome shotgun (WGS) entry which is preliminary data.</text>
</comment>
<feature type="repeat" description="WD" evidence="1">
    <location>
        <begin position="277"/>
        <end position="311"/>
    </location>
</feature>
<dbReference type="PROSITE" id="PS50294">
    <property type="entry name" value="WD_REPEATS_REGION"/>
    <property type="match status" value="1"/>
</dbReference>
<dbReference type="PROSITE" id="PS50082">
    <property type="entry name" value="WD_REPEATS_2"/>
    <property type="match status" value="1"/>
</dbReference>
<dbReference type="OrthoDB" id="20669at2759"/>
<dbReference type="InterPro" id="IPR015943">
    <property type="entry name" value="WD40/YVTN_repeat-like_dom_sf"/>
</dbReference>
<dbReference type="InterPro" id="IPR001680">
    <property type="entry name" value="WD40_rpt"/>
</dbReference>
<evidence type="ECO:0000256" key="1">
    <source>
        <dbReference type="PROSITE-ProRule" id="PRU00221"/>
    </source>
</evidence>
<reference evidence="2" key="1">
    <citation type="journal article" date="2020" name="Fungal Divers.">
        <title>Resolving the Mortierellaceae phylogeny through synthesis of multi-gene phylogenetics and phylogenomics.</title>
        <authorList>
            <person name="Vandepol N."/>
            <person name="Liber J."/>
            <person name="Desiro A."/>
            <person name="Na H."/>
            <person name="Kennedy M."/>
            <person name="Barry K."/>
            <person name="Grigoriev I.V."/>
            <person name="Miller A.N."/>
            <person name="O'Donnell K."/>
            <person name="Stajich J.E."/>
            <person name="Bonito G."/>
        </authorList>
    </citation>
    <scope>NUCLEOTIDE SEQUENCE</scope>
    <source>
        <strain evidence="2">KOD948</strain>
    </source>
</reference>
<dbReference type="Pfam" id="PF00400">
    <property type="entry name" value="WD40"/>
    <property type="match status" value="1"/>
</dbReference>
<dbReference type="InterPro" id="IPR036322">
    <property type="entry name" value="WD40_repeat_dom_sf"/>
</dbReference>
<dbReference type="PANTHER" id="PTHR43991:SF12">
    <property type="entry name" value="WD REPEAT PROTEIN (AFU_ORTHOLOGUE AFUA_8G05640)"/>
    <property type="match status" value="1"/>
</dbReference>
<protein>
    <recommendedName>
        <fullName evidence="4">WD40 repeat-like protein</fullName>
    </recommendedName>
</protein>
<gene>
    <name evidence="2" type="ORF">BG011_004528</name>
</gene>